<dbReference type="Pfam" id="PF09384">
    <property type="entry name" value="UTP15_C"/>
    <property type="match status" value="1"/>
</dbReference>
<feature type="domain" description="U3 small nucleolar RNA-associated protein 15 C-terminal" evidence="7">
    <location>
        <begin position="397"/>
        <end position="536"/>
    </location>
</feature>
<evidence type="ECO:0000256" key="1">
    <source>
        <dbReference type="ARBA" id="ARBA00004604"/>
    </source>
</evidence>
<dbReference type="Proteomes" id="UP000620104">
    <property type="component" value="Unassembled WGS sequence"/>
</dbReference>
<dbReference type="InterPro" id="IPR020472">
    <property type="entry name" value="WD40_PAC1"/>
</dbReference>
<dbReference type="GO" id="GO:0005730">
    <property type="term" value="C:nucleolus"/>
    <property type="evidence" value="ECO:0007669"/>
    <property type="project" value="UniProtKB-SubCell"/>
</dbReference>
<dbReference type="PANTHER" id="PTHR19924">
    <property type="entry name" value="UTP15 U3 SMALL NUCLEOLAR RNA-ASSOCIATED PROTEIN 15 FAMILY MEMBER"/>
    <property type="match status" value="1"/>
</dbReference>
<dbReference type="SMART" id="SM00320">
    <property type="entry name" value="WD40"/>
    <property type="match status" value="6"/>
</dbReference>
<dbReference type="EMBL" id="BLZA01000030">
    <property type="protein sequence ID" value="GHJ88680.1"/>
    <property type="molecule type" value="Genomic_DNA"/>
</dbReference>
<dbReference type="InterPro" id="IPR036322">
    <property type="entry name" value="WD40_repeat_dom_sf"/>
</dbReference>
<keyword evidence="4" id="KW-0677">Repeat</keyword>
<feature type="repeat" description="WD" evidence="6">
    <location>
        <begin position="160"/>
        <end position="202"/>
    </location>
</feature>
<dbReference type="OrthoDB" id="431715at2759"/>
<dbReference type="PROSITE" id="PS00678">
    <property type="entry name" value="WD_REPEATS_1"/>
    <property type="match status" value="2"/>
</dbReference>
<comment type="subcellular location">
    <subcellularLocation>
        <location evidence="1">Nucleus</location>
        <location evidence="1">Nucleolus</location>
    </subcellularLocation>
</comment>
<dbReference type="PROSITE" id="PS50294">
    <property type="entry name" value="WD_REPEATS_REGION"/>
    <property type="match status" value="3"/>
</dbReference>
<dbReference type="PROSITE" id="PS50082">
    <property type="entry name" value="WD_REPEATS_2"/>
    <property type="match status" value="3"/>
</dbReference>
<keyword evidence="2" id="KW-0698">rRNA processing</keyword>
<proteinExistence type="predicted"/>
<keyword evidence="9" id="KW-1185">Reference proteome</keyword>
<protein>
    <recommendedName>
        <fullName evidence="7">U3 small nucleolar RNA-associated protein 15 C-terminal domain-containing protein</fullName>
    </recommendedName>
</protein>
<evidence type="ECO:0000256" key="2">
    <source>
        <dbReference type="ARBA" id="ARBA00022552"/>
    </source>
</evidence>
<evidence type="ECO:0000313" key="9">
    <source>
        <dbReference type="Proteomes" id="UP000620104"/>
    </source>
</evidence>
<evidence type="ECO:0000256" key="4">
    <source>
        <dbReference type="ARBA" id="ARBA00022737"/>
    </source>
</evidence>
<dbReference type="Gene3D" id="2.130.10.10">
    <property type="entry name" value="YVTN repeat-like/Quinoprotein amine dehydrogenase"/>
    <property type="match status" value="2"/>
</dbReference>
<evidence type="ECO:0000256" key="3">
    <source>
        <dbReference type="ARBA" id="ARBA00022574"/>
    </source>
</evidence>
<dbReference type="PANTHER" id="PTHR19924:SF26">
    <property type="entry name" value="U3 SMALL NUCLEOLAR RNA-ASSOCIATED PROTEIN 15 HOMOLOG"/>
    <property type="match status" value="1"/>
</dbReference>
<dbReference type="PRINTS" id="PR00320">
    <property type="entry name" value="GPROTEINBRPT"/>
</dbReference>
<evidence type="ECO:0000313" key="8">
    <source>
        <dbReference type="EMBL" id="GHJ88680.1"/>
    </source>
</evidence>
<evidence type="ECO:0000256" key="6">
    <source>
        <dbReference type="PROSITE-ProRule" id="PRU00221"/>
    </source>
</evidence>
<dbReference type="SUPFAM" id="SSF50978">
    <property type="entry name" value="WD40 repeat-like"/>
    <property type="match status" value="1"/>
</dbReference>
<feature type="repeat" description="WD" evidence="6">
    <location>
        <begin position="118"/>
        <end position="159"/>
    </location>
</feature>
<accession>A0A8H3TXK2</accession>
<dbReference type="InterPro" id="IPR018983">
    <property type="entry name" value="U3_snoRNA-assocProt_15_C"/>
</dbReference>
<dbReference type="AlphaFoldDB" id="A0A8H3TXK2"/>
<sequence length="547" mass="60202">MDFLPLPKLPQQRAVVSSVNPHSRYYHSFRHPLFIRHHNPITSIHFSPTRPHRFAITTSSRLLVYAPKTGKVVKTITRFKDNARGAEIRKDGKLVVAGGDDGLVQVFDLNSRAILRTMKGHDAPVHVTRFSTTNTEIISASDDATLKLWDIPSQTCVQTFSGHTDYVRSAIFSPSNPQLVLSGSYDSTIRLWDARTGQDEIVMSHGSNLPVEDILMFPGAGSNVALSAGGPILRVWDLAMVSSGATEEDGMSSFSGKGKCVRALSNHQKTISCMSFDGERRRVLTGGLDMMVKVYDVEDWKVVHTMRYPAPILSLAVSPDDTHIAAGMTDGTLSLRRRDPKAAELAAQEAKKSVLSTGAYEYFADIESVFGTGHIKSAQQDGQAQGQPRQSAKAMAAVEEFRVENVRRKKLKDYDKFLKTFKYGAALDAVMVKTVRPVTAFALIQELILRDGLRIALGGRDDVTLEPILNFLARHIDDSRFGGMAAEVADVLIDMYSSVLGQSPLIDDIISKMQKKVHFELQFQKQLLGLNGALEMVLAQAALSQTT</sequence>
<keyword evidence="3 6" id="KW-0853">WD repeat</keyword>
<dbReference type="CDD" id="cd00200">
    <property type="entry name" value="WD40"/>
    <property type="match status" value="1"/>
</dbReference>
<gene>
    <name evidence="8" type="ORF">NliqN6_5082</name>
</gene>
<dbReference type="InterPro" id="IPR019775">
    <property type="entry name" value="WD40_repeat_CS"/>
</dbReference>
<dbReference type="InterPro" id="IPR001680">
    <property type="entry name" value="WD40_rpt"/>
</dbReference>
<evidence type="ECO:0000259" key="7">
    <source>
        <dbReference type="Pfam" id="PF09384"/>
    </source>
</evidence>
<comment type="caution">
    <text evidence="8">The sequence shown here is derived from an EMBL/GenBank/DDBJ whole genome shotgun (WGS) entry which is preliminary data.</text>
</comment>
<organism evidence="8 9">
    <name type="scientific">Naganishia liquefaciens</name>
    <dbReference type="NCBI Taxonomy" id="104408"/>
    <lineage>
        <taxon>Eukaryota</taxon>
        <taxon>Fungi</taxon>
        <taxon>Dikarya</taxon>
        <taxon>Basidiomycota</taxon>
        <taxon>Agaricomycotina</taxon>
        <taxon>Tremellomycetes</taxon>
        <taxon>Filobasidiales</taxon>
        <taxon>Filobasidiaceae</taxon>
        <taxon>Naganishia</taxon>
    </lineage>
</organism>
<keyword evidence="5" id="KW-0539">Nucleus</keyword>
<dbReference type="GO" id="GO:0006364">
    <property type="term" value="P:rRNA processing"/>
    <property type="evidence" value="ECO:0007669"/>
    <property type="project" value="UniProtKB-KW"/>
</dbReference>
<dbReference type="GO" id="GO:0045943">
    <property type="term" value="P:positive regulation of transcription by RNA polymerase I"/>
    <property type="evidence" value="ECO:0007669"/>
    <property type="project" value="TreeGrafter"/>
</dbReference>
<feature type="repeat" description="WD" evidence="6">
    <location>
        <begin position="264"/>
        <end position="305"/>
    </location>
</feature>
<dbReference type="Pfam" id="PF00400">
    <property type="entry name" value="WD40"/>
    <property type="match status" value="4"/>
</dbReference>
<evidence type="ECO:0000256" key="5">
    <source>
        <dbReference type="ARBA" id="ARBA00023242"/>
    </source>
</evidence>
<dbReference type="InterPro" id="IPR015943">
    <property type="entry name" value="WD40/YVTN_repeat-like_dom_sf"/>
</dbReference>
<name>A0A8H3TXK2_9TREE</name>
<reference evidence="8" key="1">
    <citation type="submission" date="2020-07" db="EMBL/GenBank/DDBJ databases">
        <title>Draft Genome Sequence of a Deep-Sea Yeast, Naganishia (Cryptococcus) liquefaciens strain N6.</title>
        <authorList>
            <person name="Han Y.W."/>
            <person name="Kajitani R."/>
            <person name="Morimoto H."/>
            <person name="Parhat M."/>
            <person name="Tsubouchi H."/>
            <person name="Bakenova O."/>
            <person name="Ogata M."/>
            <person name="Argunhan B."/>
            <person name="Aoki R."/>
            <person name="Kajiwara S."/>
            <person name="Itoh T."/>
            <person name="Iwasaki H."/>
        </authorList>
    </citation>
    <scope>NUCLEOTIDE SEQUENCE</scope>
    <source>
        <strain evidence="8">N6</strain>
    </source>
</reference>